<dbReference type="InterPro" id="IPR047326">
    <property type="entry name" value="RUN_PLEKHM1"/>
</dbReference>
<evidence type="ECO:0000313" key="14">
    <source>
        <dbReference type="Proteomes" id="UP000221080"/>
    </source>
</evidence>
<evidence type="ECO:0000256" key="1">
    <source>
        <dbReference type="ARBA" id="ARBA00004603"/>
    </source>
</evidence>
<keyword evidence="14" id="KW-1185">Reference proteome</keyword>
<comment type="subcellular location">
    <subcellularLocation>
        <location evidence="1">Late endosome</location>
    </subcellularLocation>
    <subcellularLocation>
        <location evidence="2">Lysosome membrane</location>
    </subcellularLocation>
</comment>
<keyword evidence="3" id="KW-0597">Phosphoprotein</keyword>
<evidence type="ECO:0000256" key="10">
    <source>
        <dbReference type="ARBA" id="ARBA00023228"/>
    </source>
</evidence>
<evidence type="ECO:0000313" key="15">
    <source>
        <dbReference type="RefSeq" id="XP_017339168.1"/>
    </source>
</evidence>
<dbReference type="InterPro" id="IPR011993">
    <property type="entry name" value="PH-like_dom_sf"/>
</dbReference>
<dbReference type="OMA" id="IWRDYYC"/>
<evidence type="ECO:0000256" key="8">
    <source>
        <dbReference type="ARBA" id="ARBA00022833"/>
    </source>
</evidence>
<dbReference type="SMART" id="SM00593">
    <property type="entry name" value="RUN"/>
    <property type="match status" value="1"/>
</dbReference>
<protein>
    <submittedName>
        <fullName evidence="15">Pleckstrin homology domain-containing family M member 1</fullName>
    </submittedName>
</protein>
<dbReference type="KEGG" id="ipu:108273964"/>
<dbReference type="OrthoDB" id="62364at2759"/>
<dbReference type="PROSITE" id="PS50826">
    <property type="entry name" value="RUN"/>
    <property type="match status" value="1"/>
</dbReference>
<dbReference type="AlphaFoldDB" id="A0A2D0S8U7"/>
<dbReference type="InterPro" id="IPR025258">
    <property type="entry name" value="RH_dom"/>
</dbReference>
<dbReference type="Pfam" id="PF02759">
    <property type="entry name" value="RUN"/>
    <property type="match status" value="1"/>
</dbReference>
<accession>A0A2D0S8U7</accession>
<dbReference type="CTD" id="9842"/>
<dbReference type="GO" id="GO:0005770">
    <property type="term" value="C:late endosome"/>
    <property type="evidence" value="ECO:0007669"/>
    <property type="project" value="UniProtKB-SubCell"/>
</dbReference>
<keyword evidence="10" id="KW-0458">Lysosome</keyword>
<name>A0A2D0S8U7_ICTPU</name>
<dbReference type="GO" id="GO:0006914">
    <property type="term" value="P:autophagy"/>
    <property type="evidence" value="ECO:0007669"/>
    <property type="project" value="UniProtKB-KW"/>
</dbReference>
<dbReference type="Gene3D" id="2.30.29.30">
    <property type="entry name" value="Pleckstrin-homology domain (PH domain)/Phosphotyrosine-binding domain (PTB)"/>
    <property type="match status" value="1"/>
</dbReference>
<dbReference type="Pfam" id="PF13901">
    <property type="entry name" value="RH_dom"/>
    <property type="match status" value="1"/>
</dbReference>
<evidence type="ECO:0000256" key="7">
    <source>
        <dbReference type="ARBA" id="ARBA00022771"/>
    </source>
</evidence>
<dbReference type="PROSITE" id="PS50003">
    <property type="entry name" value="PH_DOMAIN"/>
    <property type="match status" value="1"/>
</dbReference>
<reference evidence="15" key="2">
    <citation type="submission" date="2025-08" db="UniProtKB">
        <authorList>
            <consortium name="RefSeq"/>
        </authorList>
    </citation>
    <scope>IDENTIFICATION</scope>
    <source>
        <tissue evidence="15">Blood</tissue>
    </source>
</reference>
<evidence type="ECO:0000259" key="13">
    <source>
        <dbReference type="PROSITE" id="PS50826"/>
    </source>
</evidence>
<feature type="domain" description="PH" evidence="12">
    <location>
        <begin position="704"/>
        <end position="735"/>
    </location>
</feature>
<evidence type="ECO:0000256" key="4">
    <source>
        <dbReference type="ARBA" id="ARBA00022723"/>
    </source>
</evidence>
<dbReference type="InterPro" id="IPR004012">
    <property type="entry name" value="Run_dom"/>
</dbReference>
<proteinExistence type="predicted"/>
<dbReference type="CDD" id="cd17679">
    <property type="entry name" value="RUN_PLEKHM1"/>
    <property type="match status" value="1"/>
</dbReference>
<gene>
    <name evidence="15" type="primary">plekhm1</name>
</gene>
<dbReference type="InterPro" id="IPR001849">
    <property type="entry name" value="PH_domain"/>
</dbReference>
<feature type="region of interest" description="Disordered" evidence="11">
    <location>
        <begin position="207"/>
        <end position="283"/>
    </location>
</feature>
<dbReference type="GO" id="GO:0008270">
    <property type="term" value="F:zinc ion binding"/>
    <property type="evidence" value="ECO:0007669"/>
    <property type="project" value="UniProtKB-KW"/>
</dbReference>
<keyword evidence="9" id="KW-0072">Autophagy</keyword>
<evidence type="ECO:0000256" key="2">
    <source>
        <dbReference type="ARBA" id="ARBA00004656"/>
    </source>
</evidence>
<dbReference type="SUPFAM" id="SSF50729">
    <property type="entry name" value="PH domain-like"/>
    <property type="match status" value="2"/>
</dbReference>
<organism evidence="14 15">
    <name type="scientific">Ictalurus punctatus</name>
    <name type="common">Channel catfish</name>
    <name type="synonym">Silurus punctatus</name>
    <dbReference type="NCBI Taxonomy" id="7998"/>
    <lineage>
        <taxon>Eukaryota</taxon>
        <taxon>Metazoa</taxon>
        <taxon>Chordata</taxon>
        <taxon>Craniata</taxon>
        <taxon>Vertebrata</taxon>
        <taxon>Euteleostomi</taxon>
        <taxon>Actinopterygii</taxon>
        <taxon>Neopterygii</taxon>
        <taxon>Teleostei</taxon>
        <taxon>Ostariophysi</taxon>
        <taxon>Siluriformes</taxon>
        <taxon>Ictaluridae</taxon>
        <taxon>Ictalurus</taxon>
    </lineage>
</organism>
<feature type="domain" description="RUN" evidence="13">
    <location>
        <begin position="43"/>
        <end position="183"/>
    </location>
</feature>
<dbReference type="PANTHER" id="PTHR12326">
    <property type="entry name" value="PLECKSTRIN HOMOLOGY DOMAIN CONTAINING PROTEIN"/>
    <property type="match status" value="1"/>
</dbReference>
<keyword evidence="4" id="KW-0479">Metal-binding</keyword>
<dbReference type="SUPFAM" id="SSF140741">
    <property type="entry name" value="RUN domain-like"/>
    <property type="match status" value="1"/>
</dbReference>
<dbReference type="STRING" id="7998.ENSIPUP00000022345"/>
<feature type="compositionally biased region" description="Polar residues" evidence="11">
    <location>
        <begin position="264"/>
        <end position="282"/>
    </location>
</feature>
<sequence>MLATQLPDSVLEAKNVIQWIKEKIAQTLKTLQKRYVTTDAPVTSEDSEANQLCCALEAVFIHGLRSKHIRADGTGARNRKGGSLPQPVFWNLLKTITHRNVILELEGLSFINSDVGRCRAWVRLALNDGLLECYMISLLREGTKLGAHYQPGALLLDPEEREVLLSLLQGLASLAFQLSYKSAMLNEWTTTPLALAGLCPLLPTDDLGPPSSRRESWDTASQSSGSGGSGRGQEGRTPSDLSLDTAGSCHLSSSFGSERESWSCQTENKSALGETSSSSSQDIIKDLDVLSPAADRMIESSPHSSSDEDSSNKQDVHQVLECSMDSSIPNAHSVVLEREPSGEELAEPAAALVNIRPIDVESRIIEDQKQDEDSPAVSFDTSTPMLTCQVLTSDSLAPDTLAPSISSDVELVKNSENASFPHTSNALSRKTSAGSVCSHQKSRSWISEEDIYKPDTYASADSKEPDGVVEFAQLNGTVSPVAEPESHQSPPSVVRRRQIGLSNPFRGLLKLGQLERRGPMGLWRACHCELSPFELRLYADDEERNICENRSLLRCEDVHLGSDGRFHLEFSGKKLQLRAPSKAEAEDWVERILEAVSNVRHQPLDDWDDLSPSIMPVSIPTEPSNLPVIDWNRPCELEPDAIKETVVLLNREEQGWRLMVLSLSLELFQGFSMQNGCKTRLFSYGIDAVRDVVPAVALGGPAFFKVLTAKETLTVQAESGEEARAWRSIIRDALDAYLEEDNETGGEITSLSGGNIHRLVQHRLKGDAVLLPYLTIVPKEKGLNAQNFKCAGCLRQIGVSLGRARLCEFSGQYYCDTCHQGDTTIIPSRVVHNWDLTAREVSRQALKLLTDIEQEPLLNLDLLNPDLFDHSETMATVQHFRQRLRLLGDYLLTCRSGIRKKVEARLKQRTYLLESSDLYSVLDFRQIADSQYESFLQSLIQFSCKHVHHCDLCTQRGFICQICNVDDIIFPFQFDTTSRCKACKTVFHSSCKAQSVTCPRCERLQRYKERDLLE</sequence>
<keyword evidence="6" id="KW-0967">Endosome</keyword>
<evidence type="ECO:0000256" key="3">
    <source>
        <dbReference type="ARBA" id="ARBA00022553"/>
    </source>
</evidence>
<dbReference type="SMART" id="SM01175">
    <property type="entry name" value="DUF4206"/>
    <property type="match status" value="1"/>
</dbReference>
<evidence type="ECO:0000256" key="11">
    <source>
        <dbReference type="SAM" id="MobiDB-lite"/>
    </source>
</evidence>
<keyword evidence="5" id="KW-0677">Repeat</keyword>
<dbReference type="GO" id="GO:0005765">
    <property type="term" value="C:lysosomal membrane"/>
    <property type="evidence" value="ECO:0007669"/>
    <property type="project" value="UniProtKB-SubCell"/>
</dbReference>
<dbReference type="GeneID" id="108273964"/>
<keyword evidence="8" id="KW-0862">Zinc</keyword>
<evidence type="ECO:0000256" key="5">
    <source>
        <dbReference type="ARBA" id="ARBA00022737"/>
    </source>
</evidence>
<dbReference type="SMART" id="SM00233">
    <property type="entry name" value="PH"/>
    <property type="match status" value="2"/>
</dbReference>
<evidence type="ECO:0000256" key="9">
    <source>
        <dbReference type="ARBA" id="ARBA00023006"/>
    </source>
</evidence>
<evidence type="ECO:0000256" key="6">
    <source>
        <dbReference type="ARBA" id="ARBA00022753"/>
    </source>
</evidence>
<evidence type="ECO:0000259" key="12">
    <source>
        <dbReference type="PROSITE" id="PS50003"/>
    </source>
</evidence>
<dbReference type="PANTHER" id="PTHR12326:SF5">
    <property type="entry name" value="PLECKSTRIN HOMOLOGY DOMAIN-CONTAINING FAMILY M MEMBER 1"/>
    <property type="match status" value="1"/>
</dbReference>
<dbReference type="InterPro" id="IPR037213">
    <property type="entry name" value="Run_dom_sf"/>
</dbReference>
<keyword evidence="7" id="KW-0863">Zinc-finger</keyword>
<dbReference type="Gene3D" id="1.20.58.900">
    <property type="match status" value="1"/>
</dbReference>
<dbReference type="RefSeq" id="XP_017339168.1">
    <property type="nucleotide sequence ID" value="XM_017483679.2"/>
</dbReference>
<dbReference type="InterPro" id="IPR051366">
    <property type="entry name" value="DEF8"/>
</dbReference>
<dbReference type="Proteomes" id="UP000221080">
    <property type="component" value="Chromosome 13"/>
</dbReference>
<reference evidence="14" key="1">
    <citation type="journal article" date="2016" name="Nat. Commun.">
        <title>The channel catfish genome sequence provides insights into the evolution of scale formation in teleosts.</title>
        <authorList>
            <person name="Liu Z."/>
            <person name="Liu S."/>
            <person name="Yao J."/>
            <person name="Bao L."/>
            <person name="Zhang J."/>
            <person name="Li Y."/>
            <person name="Jiang C."/>
            <person name="Sun L."/>
            <person name="Wang R."/>
            <person name="Zhang Y."/>
            <person name="Zhou T."/>
            <person name="Zeng Q."/>
            <person name="Fu Q."/>
            <person name="Gao S."/>
            <person name="Li N."/>
            <person name="Koren S."/>
            <person name="Jiang Y."/>
            <person name="Zimin A."/>
            <person name="Xu P."/>
            <person name="Phillippy A.M."/>
            <person name="Geng X."/>
            <person name="Song L."/>
            <person name="Sun F."/>
            <person name="Li C."/>
            <person name="Wang X."/>
            <person name="Chen A."/>
            <person name="Jin Y."/>
            <person name="Yuan Z."/>
            <person name="Yang Y."/>
            <person name="Tan S."/>
            <person name="Peatman E."/>
            <person name="Lu J."/>
            <person name="Qin Z."/>
            <person name="Dunham R."/>
            <person name="Li Z."/>
            <person name="Sonstegard T."/>
            <person name="Feng J."/>
            <person name="Danzmann R.G."/>
            <person name="Schroeder S."/>
            <person name="Scheffler B."/>
            <person name="Duke M.V."/>
            <person name="Ballard L."/>
            <person name="Kucuktas H."/>
            <person name="Kaltenboeck L."/>
            <person name="Liu H."/>
            <person name="Armbruster J."/>
            <person name="Xie Y."/>
            <person name="Kirby M.L."/>
            <person name="Tian Y."/>
            <person name="Flanagan M.E."/>
            <person name="Mu W."/>
            <person name="Waldbieser G.C."/>
        </authorList>
    </citation>
    <scope>NUCLEOTIDE SEQUENCE [LARGE SCALE GENOMIC DNA]</scope>
    <source>
        <strain evidence="14">SDA103</strain>
    </source>
</reference>